<dbReference type="SUPFAM" id="SSF88713">
    <property type="entry name" value="Glycoside hydrolase/deacetylase"/>
    <property type="match status" value="1"/>
</dbReference>
<name>A0A846QQG0_9BACT</name>
<proteinExistence type="predicted"/>
<reference evidence="1 2" key="1">
    <citation type="submission" date="2020-03" db="EMBL/GenBank/DDBJ databases">
        <title>Genomic Encyclopedia of Type Strains, Phase IV (KMG-IV): sequencing the most valuable type-strain genomes for metagenomic binning, comparative biology and taxonomic classification.</title>
        <authorList>
            <person name="Goeker M."/>
        </authorList>
    </citation>
    <scope>NUCLEOTIDE SEQUENCE [LARGE SCALE GENOMIC DNA]</scope>
    <source>
        <strain evidence="1 2">DSM 24233</strain>
    </source>
</reference>
<dbReference type="EMBL" id="JAATJA010000004">
    <property type="protein sequence ID" value="NJB69220.1"/>
    <property type="molecule type" value="Genomic_DNA"/>
</dbReference>
<gene>
    <name evidence="1" type="ORF">GGQ74_002917</name>
</gene>
<dbReference type="Gene3D" id="3.20.20.370">
    <property type="entry name" value="Glycoside hydrolase/deacetylase"/>
    <property type="match status" value="1"/>
</dbReference>
<evidence type="ECO:0000313" key="2">
    <source>
        <dbReference type="Proteomes" id="UP000580856"/>
    </source>
</evidence>
<dbReference type="AlphaFoldDB" id="A0A846QQG0"/>
<keyword evidence="2" id="KW-1185">Reference proteome</keyword>
<dbReference type="InterPro" id="IPR011330">
    <property type="entry name" value="Glyco_hydro/deAcase_b/a-brl"/>
</dbReference>
<dbReference type="GO" id="GO:0005975">
    <property type="term" value="P:carbohydrate metabolic process"/>
    <property type="evidence" value="ECO:0007669"/>
    <property type="project" value="InterPro"/>
</dbReference>
<sequence length="392" mass="43752">MSADRRFREYYALEIVPGPAPLARELWMDGMRAFIPFRAGLVDQRAVPADESRVVFFGEFPTGRLALVWENGEGGAQCAFKRDEWERMLHDESYRPEHVRPLSARLPFHYHRLPGPLRNALAGAVLAVRGRGSHRAHPVTPHNPGCALVLRALRGPSALARTVVLTHDCDTADGLARAHELAAVDESLGWRALWNVVPGTEPDPSRLDHLRGHGHEIGLHGLTHDNDEAFLAADALRHALDALAPFRERYGIRGYRGPSWYRTRTMFDVLEEFFDYDLTCLDNDFVCPGGHGGVGDVWPFRMRPGLVEMPCTLPFEAPLVAGGVRPQALTDWWWPKVCWLARCGGVLVINTHPDAHYCGRPEVREAYRALLVRLAAEGWICALPGDVVGRVP</sequence>
<comment type="caution">
    <text evidence="1">The sequence shown here is derived from an EMBL/GenBank/DDBJ whole genome shotgun (WGS) entry which is preliminary data.</text>
</comment>
<protein>
    <submittedName>
        <fullName evidence="1">Peptidoglycan/xylan/chitin deacetylase (PgdA/CDA1 family)</fullName>
    </submittedName>
</protein>
<organism evidence="1 2">
    <name type="scientific">Desulfobaculum xiamenense</name>
    <dbReference type="NCBI Taxonomy" id="995050"/>
    <lineage>
        <taxon>Bacteria</taxon>
        <taxon>Pseudomonadati</taxon>
        <taxon>Thermodesulfobacteriota</taxon>
        <taxon>Desulfovibrionia</taxon>
        <taxon>Desulfovibrionales</taxon>
        <taxon>Desulfovibrionaceae</taxon>
        <taxon>Desulfobaculum</taxon>
    </lineage>
</organism>
<dbReference type="RefSeq" id="WP_167942309.1">
    <property type="nucleotide sequence ID" value="NZ_JAATJA010000004.1"/>
</dbReference>
<evidence type="ECO:0000313" key="1">
    <source>
        <dbReference type="EMBL" id="NJB69220.1"/>
    </source>
</evidence>
<dbReference type="Proteomes" id="UP000580856">
    <property type="component" value="Unassembled WGS sequence"/>
</dbReference>
<accession>A0A846QQG0</accession>